<evidence type="ECO:0000313" key="7">
    <source>
        <dbReference type="Proteomes" id="UP001501020"/>
    </source>
</evidence>
<gene>
    <name evidence="6" type="ORF">GCM10009727_67520</name>
</gene>
<sequence>MRAAGLRTGREAPMSTAQGLRVADVTVRIRGVTAVRGAALTVPPGTVTGLIGPDGAGKTTLCDVITGLRRPAAGTVHLDDADLTGSAARERARRGIARTFQEPERCRSRTVGESVRDAARRHAAERDHGGRTVRDRWTRRREAQRDAGARVGELLARDGIAEFADRPAREVPPGVARLAGLARALAAEPAVLLLDEPWAGLPDRRARALEVLLRDLAAEGVAVLVAGHDLEPVLGVCDVLHVLHGGRVIAAGPPAEVRADPRVRAAYLGEPGPVTTCRPSAAAGPRRAVRTRTPS</sequence>
<dbReference type="InterPro" id="IPR051120">
    <property type="entry name" value="ABC_AA/LPS_Transport"/>
</dbReference>
<accession>A0ABN3AAQ2</accession>
<reference evidence="6 7" key="1">
    <citation type="journal article" date="2019" name="Int. J. Syst. Evol. Microbiol.">
        <title>The Global Catalogue of Microorganisms (GCM) 10K type strain sequencing project: providing services to taxonomists for standard genome sequencing and annotation.</title>
        <authorList>
            <consortium name="The Broad Institute Genomics Platform"/>
            <consortium name="The Broad Institute Genome Sequencing Center for Infectious Disease"/>
            <person name="Wu L."/>
            <person name="Ma J."/>
        </authorList>
    </citation>
    <scope>NUCLEOTIDE SEQUENCE [LARGE SCALE GENOMIC DNA]</scope>
    <source>
        <strain evidence="6 7">JCM 13850</strain>
    </source>
</reference>
<dbReference type="Pfam" id="PF00005">
    <property type="entry name" value="ABC_tran"/>
    <property type="match status" value="1"/>
</dbReference>
<dbReference type="SUPFAM" id="SSF52540">
    <property type="entry name" value="P-loop containing nucleoside triphosphate hydrolases"/>
    <property type="match status" value="1"/>
</dbReference>
<dbReference type="SMART" id="SM00382">
    <property type="entry name" value="AAA"/>
    <property type="match status" value="1"/>
</dbReference>
<evidence type="ECO:0000256" key="1">
    <source>
        <dbReference type="ARBA" id="ARBA00022448"/>
    </source>
</evidence>
<dbReference type="InterPro" id="IPR027417">
    <property type="entry name" value="P-loop_NTPase"/>
</dbReference>
<evidence type="ECO:0000256" key="3">
    <source>
        <dbReference type="ARBA" id="ARBA00022840"/>
    </source>
</evidence>
<proteinExistence type="predicted"/>
<dbReference type="Pfam" id="PF12399">
    <property type="entry name" value="BCA_ABC_TP_C"/>
    <property type="match status" value="1"/>
</dbReference>
<dbReference type="Proteomes" id="UP001501020">
    <property type="component" value="Unassembled WGS sequence"/>
</dbReference>
<dbReference type="PANTHER" id="PTHR45772">
    <property type="entry name" value="CONSERVED COMPONENT OF ABC TRANSPORTER FOR NATURAL AMINO ACIDS-RELATED"/>
    <property type="match status" value="1"/>
</dbReference>
<feature type="compositionally biased region" description="Basic and acidic residues" evidence="4">
    <location>
        <begin position="114"/>
        <end position="132"/>
    </location>
</feature>
<dbReference type="PROSITE" id="PS50893">
    <property type="entry name" value="ABC_TRANSPORTER_2"/>
    <property type="match status" value="1"/>
</dbReference>
<keyword evidence="1" id="KW-0813">Transport</keyword>
<keyword evidence="3 6" id="KW-0067">ATP-binding</keyword>
<dbReference type="InterPro" id="IPR032823">
    <property type="entry name" value="BCA_ABC_TP_C"/>
</dbReference>
<feature type="region of interest" description="Disordered" evidence="4">
    <location>
        <begin position="109"/>
        <end position="132"/>
    </location>
</feature>
<dbReference type="EMBL" id="BAAAMR010000076">
    <property type="protein sequence ID" value="GAA2157555.1"/>
    <property type="molecule type" value="Genomic_DNA"/>
</dbReference>
<keyword evidence="7" id="KW-1185">Reference proteome</keyword>
<evidence type="ECO:0000256" key="2">
    <source>
        <dbReference type="ARBA" id="ARBA00022741"/>
    </source>
</evidence>
<comment type="caution">
    <text evidence="6">The sequence shown here is derived from an EMBL/GenBank/DDBJ whole genome shotgun (WGS) entry which is preliminary data.</text>
</comment>
<protein>
    <submittedName>
        <fullName evidence="6">ABC transporter ATP-binding protein</fullName>
    </submittedName>
</protein>
<keyword evidence="2" id="KW-0547">Nucleotide-binding</keyword>
<dbReference type="InterPro" id="IPR003439">
    <property type="entry name" value="ABC_transporter-like_ATP-bd"/>
</dbReference>
<name>A0ABN3AAQ2_9ACTN</name>
<evidence type="ECO:0000313" key="6">
    <source>
        <dbReference type="EMBL" id="GAA2157555.1"/>
    </source>
</evidence>
<dbReference type="Gene3D" id="3.40.50.300">
    <property type="entry name" value="P-loop containing nucleotide triphosphate hydrolases"/>
    <property type="match status" value="1"/>
</dbReference>
<organism evidence="6 7">
    <name type="scientific">Actinomadura napierensis</name>
    <dbReference type="NCBI Taxonomy" id="267854"/>
    <lineage>
        <taxon>Bacteria</taxon>
        <taxon>Bacillati</taxon>
        <taxon>Actinomycetota</taxon>
        <taxon>Actinomycetes</taxon>
        <taxon>Streptosporangiales</taxon>
        <taxon>Thermomonosporaceae</taxon>
        <taxon>Actinomadura</taxon>
    </lineage>
</organism>
<feature type="domain" description="ABC transporter" evidence="5">
    <location>
        <begin position="20"/>
        <end position="270"/>
    </location>
</feature>
<evidence type="ECO:0000256" key="4">
    <source>
        <dbReference type="SAM" id="MobiDB-lite"/>
    </source>
</evidence>
<dbReference type="GO" id="GO:0005524">
    <property type="term" value="F:ATP binding"/>
    <property type="evidence" value="ECO:0007669"/>
    <property type="project" value="UniProtKB-KW"/>
</dbReference>
<dbReference type="InterPro" id="IPR003593">
    <property type="entry name" value="AAA+_ATPase"/>
</dbReference>
<evidence type="ECO:0000259" key="5">
    <source>
        <dbReference type="PROSITE" id="PS50893"/>
    </source>
</evidence>